<sequence length="348" mass="38851">METEQALCAVCHINNFKYTCPACGIRTCCIVCVKRHKKQNECTGVVDKTKFVGRKELVESASHLNRDYNFLLNVERQIQLGKGDIKSSAKNMFKRNFNSGNSINSGNNRKSTSEDDARLATIKEVYPNDPAVVVKRQNTLVIQVPSGMTRATTNKSGYDKKSGSFIWTVEWILLGSKGEVVSQFLSYKLKEHLILGDAVPMNILNNSKSEKTKTINNEEKHKGEQQYNKIDIDKSQLNLYIDNVLSSDKSQRSVLVLDKQMTIAEALKDKVVLEYPTFFITTSEKVIENAVVSIEEAYKIKKNVEESESGSHESDSDSSSNSSESSDSDSSSESSDEDDGPEEESSRP</sequence>
<evidence type="ECO:0000256" key="4">
    <source>
        <dbReference type="ARBA" id="ARBA00022833"/>
    </source>
</evidence>
<dbReference type="PANTHER" id="PTHR13483:SF3">
    <property type="entry name" value="BOX C_D SNORNA PROTEIN 1"/>
    <property type="match status" value="1"/>
</dbReference>
<reference evidence="10 11" key="1">
    <citation type="journal article" date="2007" name="Nat. Biotechnol.">
        <title>Genome sequence of the lignocellulose-bioconverting and xylose-fermenting yeast Pichia stipitis.</title>
        <authorList>
            <person name="Jeffries T.W."/>
            <person name="Grigoriev I.V."/>
            <person name="Grimwood J."/>
            <person name="Laplaza J.M."/>
            <person name="Aerts A."/>
            <person name="Salamov A."/>
            <person name="Schmutz J."/>
            <person name="Lindquist E."/>
            <person name="Dehal P."/>
            <person name="Shapiro H."/>
            <person name="Jin Y.S."/>
            <person name="Passoth V."/>
            <person name="Richardson P.M."/>
        </authorList>
    </citation>
    <scope>NUCLEOTIDE SEQUENCE [LARGE SCALE GENOMIC DNA]</scope>
    <source>
        <strain evidence="11">ATCC 58785 / CBS 6054 / NBRC 10063 / NRRL Y-11545</strain>
    </source>
</reference>
<evidence type="ECO:0000256" key="5">
    <source>
        <dbReference type="ARBA" id="ARBA00049598"/>
    </source>
</evidence>
<dbReference type="GO" id="GO:0048254">
    <property type="term" value="P:snoRNA localization"/>
    <property type="evidence" value="ECO:0007669"/>
    <property type="project" value="TreeGrafter"/>
</dbReference>
<feature type="region of interest" description="Disordered" evidence="8">
    <location>
        <begin position="302"/>
        <end position="348"/>
    </location>
</feature>
<dbReference type="GO" id="GO:0070761">
    <property type="term" value="C:pre-snoRNP complex"/>
    <property type="evidence" value="ECO:0007669"/>
    <property type="project" value="TreeGrafter"/>
</dbReference>
<keyword evidence="11" id="KW-1185">Reference proteome</keyword>
<dbReference type="InterPro" id="IPR007529">
    <property type="entry name" value="Znf_HIT"/>
</dbReference>
<keyword evidence="1" id="KW-0597">Phosphoprotein</keyword>
<feature type="compositionally biased region" description="Acidic residues" evidence="8">
    <location>
        <begin position="334"/>
        <end position="348"/>
    </location>
</feature>
<dbReference type="GO" id="GO:0008270">
    <property type="term" value="F:zinc ion binding"/>
    <property type="evidence" value="ECO:0007669"/>
    <property type="project" value="UniProtKB-UniRule"/>
</dbReference>
<dbReference type="GeneID" id="4840221"/>
<protein>
    <submittedName>
        <fullName evidence="10">Box C/D snoRNA accumulation</fullName>
    </submittedName>
</protein>
<evidence type="ECO:0000256" key="2">
    <source>
        <dbReference type="ARBA" id="ARBA00022723"/>
    </source>
</evidence>
<dbReference type="GO" id="GO:0005634">
    <property type="term" value="C:nucleus"/>
    <property type="evidence" value="ECO:0007669"/>
    <property type="project" value="TreeGrafter"/>
</dbReference>
<dbReference type="GO" id="GO:0000463">
    <property type="term" value="P:maturation of LSU-rRNA from tricistronic rRNA transcript (SSU-rRNA, 5.8S rRNA, LSU-rRNA)"/>
    <property type="evidence" value="ECO:0007669"/>
    <property type="project" value="TreeGrafter"/>
</dbReference>
<dbReference type="OrthoDB" id="272357at2759"/>
<dbReference type="Pfam" id="PF04438">
    <property type="entry name" value="zf-HIT"/>
    <property type="match status" value="1"/>
</dbReference>
<comment type="function">
    <text evidence="5">Required for box C/D snoRNAs accumulation involved in snoRNA processing, snoRNA transport to the nucleolus and ribosome biogenesis.</text>
</comment>
<dbReference type="InterPro" id="IPR057721">
    <property type="entry name" value="BCD1_alpha/beta"/>
</dbReference>
<organism evidence="10 11">
    <name type="scientific">Scheffersomyces stipitis (strain ATCC 58785 / CBS 6054 / NBRC 10063 / NRRL Y-11545)</name>
    <name type="common">Yeast</name>
    <name type="synonym">Pichia stipitis</name>
    <dbReference type="NCBI Taxonomy" id="322104"/>
    <lineage>
        <taxon>Eukaryota</taxon>
        <taxon>Fungi</taxon>
        <taxon>Dikarya</taxon>
        <taxon>Ascomycota</taxon>
        <taxon>Saccharomycotina</taxon>
        <taxon>Pichiomycetes</taxon>
        <taxon>Debaryomycetaceae</taxon>
        <taxon>Scheffersomyces</taxon>
    </lineage>
</organism>
<evidence type="ECO:0000256" key="8">
    <source>
        <dbReference type="SAM" id="MobiDB-lite"/>
    </source>
</evidence>
<dbReference type="AlphaFoldDB" id="A3LYC1"/>
<evidence type="ECO:0000313" key="10">
    <source>
        <dbReference type="EMBL" id="ABN67605.2"/>
    </source>
</evidence>
<dbReference type="SUPFAM" id="SSF144232">
    <property type="entry name" value="HIT/MYND zinc finger-like"/>
    <property type="match status" value="1"/>
</dbReference>
<dbReference type="KEGG" id="pic:PICST_19671"/>
<dbReference type="HOGENOM" id="CLU_025524_0_0_1"/>
<evidence type="ECO:0000259" key="9">
    <source>
        <dbReference type="PROSITE" id="PS51083"/>
    </source>
</evidence>
<evidence type="ECO:0000256" key="7">
    <source>
        <dbReference type="PROSITE-ProRule" id="PRU00453"/>
    </source>
</evidence>
<dbReference type="OMA" id="YWRVEWL"/>
<feature type="compositionally biased region" description="Basic and acidic residues" evidence="8">
    <location>
        <begin position="302"/>
        <end position="315"/>
    </location>
</feature>
<evidence type="ECO:0000313" key="11">
    <source>
        <dbReference type="Proteomes" id="UP000002258"/>
    </source>
</evidence>
<dbReference type="EMBL" id="CP000500">
    <property type="protein sequence ID" value="ABN67605.2"/>
    <property type="molecule type" value="Genomic_DNA"/>
</dbReference>
<feature type="non-terminal residue" evidence="10">
    <location>
        <position position="348"/>
    </location>
</feature>
<dbReference type="GO" id="GO:0000492">
    <property type="term" value="P:box C/D snoRNP assembly"/>
    <property type="evidence" value="ECO:0007669"/>
    <property type="project" value="TreeGrafter"/>
</dbReference>
<proteinExistence type="inferred from homology"/>
<dbReference type="PROSITE" id="PS51083">
    <property type="entry name" value="ZF_HIT"/>
    <property type="match status" value="1"/>
</dbReference>
<keyword evidence="4" id="KW-0862">Zinc</keyword>
<keyword evidence="3 7" id="KW-0863">Zinc-finger</keyword>
<keyword evidence="2" id="KW-0479">Metal-binding</keyword>
<dbReference type="STRING" id="322104.A3LYC1"/>
<evidence type="ECO:0000256" key="1">
    <source>
        <dbReference type="ARBA" id="ARBA00022553"/>
    </source>
</evidence>
<dbReference type="InParanoid" id="A3LYC1"/>
<dbReference type="FunCoup" id="A3LYC1">
    <property type="interactions" value="120"/>
</dbReference>
<dbReference type="Proteomes" id="UP000002258">
    <property type="component" value="Chromosome 6"/>
</dbReference>
<evidence type="ECO:0000256" key="3">
    <source>
        <dbReference type="ARBA" id="ARBA00022771"/>
    </source>
</evidence>
<accession>A3LYC1</accession>
<comment type="similarity">
    <text evidence="6">Belongs to the BCD1 family.</text>
</comment>
<dbReference type="PANTHER" id="PTHR13483">
    <property type="entry name" value="BOX C_D SNORNA PROTEIN 1-RELATED"/>
    <property type="match status" value="1"/>
</dbReference>
<evidence type="ECO:0000256" key="6">
    <source>
        <dbReference type="ARBA" id="ARBA00049654"/>
    </source>
</evidence>
<gene>
    <name evidence="10" type="primary">BCD1</name>
    <name evidence="10" type="ORF">PICST_19671</name>
</gene>
<name>A3LYC1_PICST</name>
<feature type="domain" description="HIT-type" evidence="9">
    <location>
        <begin position="8"/>
        <end position="42"/>
    </location>
</feature>
<dbReference type="eggNOG" id="KOG2858">
    <property type="taxonomic scope" value="Eukaryota"/>
</dbReference>
<dbReference type="InterPro" id="IPR051639">
    <property type="entry name" value="BCD1"/>
</dbReference>
<dbReference type="RefSeq" id="XP_001385634.2">
    <property type="nucleotide sequence ID" value="XM_001385597.1"/>
</dbReference>
<dbReference type="Gene3D" id="3.30.60.190">
    <property type="match status" value="1"/>
</dbReference>
<dbReference type="Pfam" id="PF25790">
    <property type="entry name" value="BCD1"/>
    <property type="match status" value="1"/>
</dbReference>
<dbReference type="CDD" id="cd23023">
    <property type="entry name" value="zf-HIT_BCD1"/>
    <property type="match status" value="1"/>
</dbReference>
<feature type="compositionally biased region" description="Low complexity" evidence="8">
    <location>
        <begin position="317"/>
        <end position="333"/>
    </location>
</feature>